<dbReference type="EMBL" id="LAZR01006954">
    <property type="protein sequence ID" value="KKM88476.1"/>
    <property type="molecule type" value="Genomic_DNA"/>
</dbReference>
<gene>
    <name evidence="2" type="ORF">LCGC14_1258250</name>
</gene>
<comment type="caution">
    <text evidence="2">The sequence shown here is derived from an EMBL/GenBank/DDBJ whole genome shotgun (WGS) entry which is preliminary data.</text>
</comment>
<feature type="compositionally biased region" description="Polar residues" evidence="1">
    <location>
        <begin position="115"/>
        <end position="140"/>
    </location>
</feature>
<reference evidence="2" key="1">
    <citation type="journal article" date="2015" name="Nature">
        <title>Complex archaea that bridge the gap between prokaryotes and eukaryotes.</title>
        <authorList>
            <person name="Spang A."/>
            <person name="Saw J.H."/>
            <person name="Jorgensen S.L."/>
            <person name="Zaremba-Niedzwiedzka K."/>
            <person name="Martijn J."/>
            <person name="Lind A.E."/>
            <person name="van Eijk R."/>
            <person name="Schleper C."/>
            <person name="Guy L."/>
            <person name="Ettema T.J."/>
        </authorList>
    </citation>
    <scope>NUCLEOTIDE SEQUENCE</scope>
</reference>
<dbReference type="AlphaFoldDB" id="A0A0F9LMS2"/>
<sequence length="140" mass="14885">MAQNPLLDLDSAGNAETVIIDGTIYALTDFDSFSVIDQHKIQSLGRRTLKILAEDELSEPAAEELSKVVDELFERIAGTIPKDVKAKLRPGARMRITNAYFLAFSGAQGAEPSEATPSEDGSATQSLGSKDSTAVKSTPG</sequence>
<name>A0A0F9LMS2_9ZZZZ</name>
<evidence type="ECO:0000313" key="2">
    <source>
        <dbReference type="EMBL" id="KKM88476.1"/>
    </source>
</evidence>
<feature type="region of interest" description="Disordered" evidence="1">
    <location>
        <begin position="109"/>
        <end position="140"/>
    </location>
</feature>
<proteinExistence type="predicted"/>
<evidence type="ECO:0000256" key="1">
    <source>
        <dbReference type="SAM" id="MobiDB-lite"/>
    </source>
</evidence>
<protein>
    <submittedName>
        <fullName evidence="2">Uncharacterized protein</fullName>
    </submittedName>
</protein>
<accession>A0A0F9LMS2</accession>
<organism evidence="2">
    <name type="scientific">marine sediment metagenome</name>
    <dbReference type="NCBI Taxonomy" id="412755"/>
    <lineage>
        <taxon>unclassified sequences</taxon>
        <taxon>metagenomes</taxon>
        <taxon>ecological metagenomes</taxon>
    </lineage>
</organism>